<dbReference type="EMBL" id="BOPG01000012">
    <property type="protein sequence ID" value="GIJ54573.1"/>
    <property type="molecule type" value="Genomic_DNA"/>
</dbReference>
<reference evidence="1" key="1">
    <citation type="submission" date="2021-01" db="EMBL/GenBank/DDBJ databases">
        <title>Whole genome shotgun sequence of Virgisporangium aurantiacum NBRC 16421.</title>
        <authorList>
            <person name="Komaki H."/>
            <person name="Tamura T."/>
        </authorList>
    </citation>
    <scope>NUCLEOTIDE SEQUENCE</scope>
    <source>
        <strain evidence="1">NBRC 16421</strain>
    </source>
</reference>
<comment type="caution">
    <text evidence="1">The sequence shown here is derived from an EMBL/GenBank/DDBJ whole genome shotgun (WGS) entry which is preliminary data.</text>
</comment>
<sequence>MMSLTEAENVFAGLNETGLNDMLRAIFTARPRLLNYRTSPAVTNNPVSASAWTTVPVIAFPGVPGGIEYAVQFDIPQSDIAPQSAALPPPLTLGPGQISLRTAVTLTLLCRSRQGGNDQQPAGTSISVGLEAAAVGRIVVRSVGLGSGSIAFDLQRVELVDVTPEKLESLLECLILTFLRGALASVELPFSAIRLGAFSLNLLRGPESEDDQLKLYGAAV</sequence>
<name>A0A8J3Z1J5_9ACTN</name>
<keyword evidence="2" id="KW-1185">Reference proteome</keyword>
<evidence type="ECO:0000313" key="2">
    <source>
        <dbReference type="Proteomes" id="UP000612585"/>
    </source>
</evidence>
<organism evidence="1 2">
    <name type="scientific">Virgisporangium aurantiacum</name>
    <dbReference type="NCBI Taxonomy" id="175570"/>
    <lineage>
        <taxon>Bacteria</taxon>
        <taxon>Bacillati</taxon>
        <taxon>Actinomycetota</taxon>
        <taxon>Actinomycetes</taxon>
        <taxon>Micromonosporales</taxon>
        <taxon>Micromonosporaceae</taxon>
        <taxon>Virgisporangium</taxon>
    </lineage>
</organism>
<accession>A0A8J3Z1J5</accession>
<dbReference type="Proteomes" id="UP000612585">
    <property type="component" value="Unassembled WGS sequence"/>
</dbReference>
<protein>
    <submittedName>
        <fullName evidence="1">Uncharacterized protein</fullName>
    </submittedName>
</protein>
<evidence type="ECO:0000313" key="1">
    <source>
        <dbReference type="EMBL" id="GIJ54573.1"/>
    </source>
</evidence>
<dbReference type="AlphaFoldDB" id="A0A8J3Z1J5"/>
<gene>
    <name evidence="1" type="ORF">Vau01_020890</name>
</gene>
<proteinExistence type="predicted"/>